<evidence type="ECO:0000256" key="1">
    <source>
        <dbReference type="SAM" id="Phobius"/>
    </source>
</evidence>
<accession>A0ABT1X3C8</accession>
<dbReference type="EMBL" id="JANJOU010000007">
    <property type="protein sequence ID" value="MCR0982291.1"/>
    <property type="molecule type" value="Genomic_DNA"/>
</dbReference>
<evidence type="ECO:0000313" key="2">
    <source>
        <dbReference type="EMBL" id="MCR0982291.1"/>
    </source>
</evidence>
<reference evidence="2 3" key="1">
    <citation type="submission" date="2022-06" db="EMBL/GenBank/DDBJ databases">
        <title>Roseomonas CN29.</title>
        <authorList>
            <person name="Cheng Y."/>
            <person name="He X."/>
        </authorList>
    </citation>
    <scope>NUCLEOTIDE SEQUENCE [LARGE SCALE GENOMIC DNA]</scope>
    <source>
        <strain evidence="2 3">CN29</strain>
    </source>
</reference>
<proteinExistence type="predicted"/>
<keyword evidence="1" id="KW-0472">Membrane</keyword>
<keyword evidence="1" id="KW-0812">Transmembrane</keyword>
<dbReference type="RefSeq" id="WP_257715964.1">
    <property type="nucleotide sequence ID" value="NZ_JANJOU010000007.1"/>
</dbReference>
<feature type="transmembrane region" description="Helical" evidence="1">
    <location>
        <begin position="20"/>
        <end position="39"/>
    </location>
</feature>
<dbReference type="Proteomes" id="UP001524642">
    <property type="component" value="Unassembled WGS sequence"/>
</dbReference>
<evidence type="ECO:0000313" key="3">
    <source>
        <dbReference type="Proteomes" id="UP001524642"/>
    </source>
</evidence>
<protein>
    <submittedName>
        <fullName evidence="2">Uncharacterized protein</fullName>
    </submittedName>
</protein>
<comment type="caution">
    <text evidence="2">The sequence shown here is derived from an EMBL/GenBank/DDBJ whole genome shotgun (WGS) entry which is preliminary data.</text>
</comment>
<gene>
    <name evidence="2" type="ORF">NRP21_09550</name>
</gene>
<name>A0ABT1X3C8_9PROT</name>
<organism evidence="2 3">
    <name type="scientific">Roseomonas populi</name>
    <dbReference type="NCBI Taxonomy" id="3121582"/>
    <lineage>
        <taxon>Bacteria</taxon>
        <taxon>Pseudomonadati</taxon>
        <taxon>Pseudomonadota</taxon>
        <taxon>Alphaproteobacteria</taxon>
        <taxon>Acetobacterales</taxon>
        <taxon>Roseomonadaceae</taxon>
        <taxon>Roseomonas</taxon>
    </lineage>
</organism>
<keyword evidence="3" id="KW-1185">Reference proteome</keyword>
<keyword evidence="1" id="KW-1133">Transmembrane helix</keyword>
<sequence>MRTLPTLADPLALSAGALPRLGWAVLVSALLWGAVLWAVSA</sequence>